<evidence type="ECO:0000313" key="6">
    <source>
        <dbReference type="EMBL" id="MBT8797214.1"/>
    </source>
</evidence>
<sequence>MSSPLDDETILARGAETLSGSHGTADAAERLGVLGLGAMGEPMARNLLAARGDLVVHARSPRPDLVAAGATWAASPRELAAQSDAILVMLPDLPELDAALEGPDGLLAGRGDLLLLIGSTSSPTGVRDLAARLADGAGGDRRILVVDCPVSGGVDGATAGTLSIMIGGDADAAARASALLAPCGTPVHLGPLGAGEVAKACNQLVVAATITALGEASELAARSGIDLDTMWTLLGRGYAGSNLLSSRKERLVAGDDSPSGAAKYMVKDLRFAADVASATGIHPALLPALRGIFDEIVDAGLGDRDLSVTRRLTADRHASAREGVGDYAES</sequence>
<dbReference type="Pfam" id="PF03446">
    <property type="entry name" value="NAD_binding_2"/>
    <property type="match status" value="1"/>
</dbReference>
<evidence type="ECO:0000256" key="2">
    <source>
        <dbReference type="ARBA" id="ARBA00023002"/>
    </source>
</evidence>
<dbReference type="InterPro" id="IPR002204">
    <property type="entry name" value="3-OH-isobutyrate_DH-rel_CS"/>
</dbReference>
<protein>
    <submittedName>
        <fullName evidence="6">NAD(P)-dependent oxidoreductase</fullName>
    </submittedName>
</protein>
<dbReference type="PANTHER" id="PTHR43060">
    <property type="entry name" value="3-HYDROXYISOBUTYRATE DEHYDROGENASE-LIKE 1, MITOCHONDRIAL-RELATED"/>
    <property type="match status" value="1"/>
</dbReference>
<comment type="caution">
    <text evidence="6">The sequence shown here is derived from an EMBL/GenBank/DDBJ whole genome shotgun (WGS) entry which is preliminary data.</text>
</comment>
<dbReference type="PIRSF" id="PIRSF000103">
    <property type="entry name" value="HIBADH"/>
    <property type="match status" value="1"/>
</dbReference>
<evidence type="ECO:0000259" key="5">
    <source>
        <dbReference type="Pfam" id="PF14833"/>
    </source>
</evidence>
<comment type="similarity">
    <text evidence="1">Belongs to the HIBADH-related family.</text>
</comment>
<keyword evidence="3" id="KW-0520">NAD</keyword>
<dbReference type="InterPro" id="IPR029154">
    <property type="entry name" value="HIBADH-like_NADP-bd"/>
</dbReference>
<organism evidence="6 7">
    <name type="scientific">Microbacterium flavum</name>
    <dbReference type="NCBI Taxonomy" id="415216"/>
    <lineage>
        <taxon>Bacteria</taxon>
        <taxon>Bacillati</taxon>
        <taxon>Actinomycetota</taxon>
        <taxon>Actinomycetes</taxon>
        <taxon>Micrococcales</taxon>
        <taxon>Microbacteriaceae</taxon>
        <taxon>Microbacterium</taxon>
    </lineage>
</organism>
<evidence type="ECO:0000259" key="4">
    <source>
        <dbReference type="Pfam" id="PF03446"/>
    </source>
</evidence>
<dbReference type="InterPro" id="IPR036291">
    <property type="entry name" value="NAD(P)-bd_dom_sf"/>
</dbReference>
<evidence type="ECO:0000313" key="7">
    <source>
        <dbReference type="Proteomes" id="UP000740605"/>
    </source>
</evidence>
<name>A0ABS5XSR7_9MICO</name>
<keyword evidence="7" id="KW-1185">Reference proteome</keyword>
<keyword evidence="2" id="KW-0560">Oxidoreductase</keyword>
<dbReference type="EMBL" id="JAFLHG010000003">
    <property type="protein sequence ID" value="MBT8797214.1"/>
    <property type="molecule type" value="Genomic_DNA"/>
</dbReference>
<dbReference type="InterPro" id="IPR015815">
    <property type="entry name" value="HIBADH-related"/>
</dbReference>
<dbReference type="PROSITE" id="PS00895">
    <property type="entry name" value="3_HYDROXYISOBUT_DH"/>
    <property type="match status" value="1"/>
</dbReference>
<feature type="domain" description="3-hydroxyisobutyrate dehydrogenase-like NAD-binding" evidence="5">
    <location>
        <begin position="193"/>
        <end position="307"/>
    </location>
</feature>
<dbReference type="PANTHER" id="PTHR43060:SF15">
    <property type="entry name" value="3-HYDROXYISOBUTYRATE DEHYDROGENASE-LIKE 1, MITOCHONDRIAL-RELATED"/>
    <property type="match status" value="1"/>
</dbReference>
<proteinExistence type="inferred from homology"/>
<dbReference type="SUPFAM" id="SSF48179">
    <property type="entry name" value="6-phosphogluconate dehydrogenase C-terminal domain-like"/>
    <property type="match status" value="1"/>
</dbReference>
<gene>
    <name evidence="6" type="ORF">J0P97_03885</name>
</gene>
<dbReference type="InterPro" id="IPR013328">
    <property type="entry name" value="6PGD_dom2"/>
</dbReference>
<dbReference type="SUPFAM" id="SSF51735">
    <property type="entry name" value="NAD(P)-binding Rossmann-fold domains"/>
    <property type="match status" value="1"/>
</dbReference>
<dbReference type="InterPro" id="IPR006115">
    <property type="entry name" value="6PGDH_NADP-bd"/>
</dbReference>
<dbReference type="Proteomes" id="UP000740605">
    <property type="component" value="Unassembled WGS sequence"/>
</dbReference>
<accession>A0ABS5XSR7</accession>
<evidence type="ECO:0000256" key="3">
    <source>
        <dbReference type="ARBA" id="ARBA00023027"/>
    </source>
</evidence>
<dbReference type="Pfam" id="PF14833">
    <property type="entry name" value="NAD_binding_11"/>
    <property type="match status" value="1"/>
</dbReference>
<dbReference type="Gene3D" id="3.40.50.720">
    <property type="entry name" value="NAD(P)-binding Rossmann-like Domain"/>
    <property type="match status" value="1"/>
</dbReference>
<dbReference type="Gene3D" id="1.10.1040.10">
    <property type="entry name" value="N-(1-d-carboxylethyl)-l-norvaline Dehydrogenase, domain 2"/>
    <property type="match status" value="1"/>
</dbReference>
<dbReference type="InterPro" id="IPR008927">
    <property type="entry name" value="6-PGluconate_DH-like_C_sf"/>
</dbReference>
<dbReference type="RefSeq" id="WP_215486473.1">
    <property type="nucleotide sequence ID" value="NZ_BAAAPJ010000003.1"/>
</dbReference>
<evidence type="ECO:0000256" key="1">
    <source>
        <dbReference type="ARBA" id="ARBA00009080"/>
    </source>
</evidence>
<reference evidence="6 7" key="1">
    <citation type="submission" date="2021-03" db="EMBL/GenBank/DDBJ databases">
        <title>Microbacterium pauli sp. nov., isolated from microfiltered milk.</title>
        <authorList>
            <person name="Bellassi P."/>
            <person name="Fontana A."/>
            <person name="Callegari M.L."/>
            <person name="Lorenzo M."/>
            <person name="Cappa F."/>
        </authorList>
    </citation>
    <scope>NUCLEOTIDE SEQUENCE [LARGE SCALE GENOMIC DNA]</scope>
    <source>
        <strain evidence="6 7">DSM 18909</strain>
    </source>
</reference>
<feature type="domain" description="6-phosphogluconate dehydrogenase NADP-binding" evidence="4">
    <location>
        <begin position="31"/>
        <end position="187"/>
    </location>
</feature>